<dbReference type="EMBL" id="CP003359">
    <property type="protein sequence ID" value="AGB42257.1"/>
    <property type="molecule type" value="Genomic_DNA"/>
</dbReference>
<dbReference type="PANTHER" id="PTHR37422:SF17">
    <property type="entry name" value="O-ANTIGEN LIGASE"/>
    <property type="match status" value="1"/>
</dbReference>
<evidence type="ECO:0000259" key="6">
    <source>
        <dbReference type="Pfam" id="PF04932"/>
    </source>
</evidence>
<reference evidence="8" key="1">
    <citation type="submission" date="2012-02" db="EMBL/GenBank/DDBJ databases">
        <title>The complete genome of Halobacteroides halobius DSM 5150.</title>
        <authorList>
            <person name="Lucas S."/>
            <person name="Copeland A."/>
            <person name="Lapidus A."/>
            <person name="Glavina del Rio T."/>
            <person name="Dalin E."/>
            <person name="Tice H."/>
            <person name="Bruce D."/>
            <person name="Goodwin L."/>
            <person name="Pitluck S."/>
            <person name="Peters L."/>
            <person name="Mikhailova N."/>
            <person name="Gu W."/>
            <person name="Kyrpides N."/>
            <person name="Mavromatis K."/>
            <person name="Ivanova N."/>
            <person name="Brettin T."/>
            <person name="Detter J.C."/>
            <person name="Han C."/>
            <person name="Larimer F."/>
            <person name="Land M."/>
            <person name="Hauser L."/>
            <person name="Markowitz V."/>
            <person name="Cheng J.-F."/>
            <person name="Hugenholtz P."/>
            <person name="Woyke T."/>
            <person name="Wu D."/>
            <person name="Tindall B."/>
            <person name="Pomrenke H."/>
            <person name="Brambilla E."/>
            <person name="Klenk H.-P."/>
            <person name="Eisen J.A."/>
        </authorList>
    </citation>
    <scope>NUCLEOTIDE SEQUENCE [LARGE SCALE GENOMIC DNA]</scope>
    <source>
        <strain evidence="8">ATCC 35273 / DSM 5150 / MD-1</strain>
    </source>
</reference>
<keyword evidence="4 5" id="KW-0472">Membrane</keyword>
<comment type="subcellular location">
    <subcellularLocation>
        <location evidence="1">Membrane</location>
        <topology evidence="1">Multi-pass membrane protein</topology>
    </subcellularLocation>
</comment>
<gene>
    <name evidence="7" type="ordered locus">Halha_2383</name>
</gene>
<dbReference type="GO" id="GO:0016020">
    <property type="term" value="C:membrane"/>
    <property type="evidence" value="ECO:0007669"/>
    <property type="project" value="UniProtKB-SubCell"/>
</dbReference>
<keyword evidence="3 5" id="KW-1133">Transmembrane helix</keyword>
<feature type="transmembrane region" description="Helical" evidence="5">
    <location>
        <begin position="123"/>
        <end position="140"/>
    </location>
</feature>
<evidence type="ECO:0000256" key="3">
    <source>
        <dbReference type="ARBA" id="ARBA00022989"/>
    </source>
</evidence>
<evidence type="ECO:0000256" key="2">
    <source>
        <dbReference type="ARBA" id="ARBA00022692"/>
    </source>
</evidence>
<feature type="transmembrane region" description="Helical" evidence="5">
    <location>
        <begin position="93"/>
        <end position="111"/>
    </location>
</feature>
<keyword evidence="7" id="KW-0436">Ligase</keyword>
<keyword evidence="2 5" id="KW-0812">Transmembrane</keyword>
<evidence type="ECO:0000313" key="7">
    <source>
        <dbReference type="EMBL" id="AGB42257.1"/>
    </source>
</evidence>
<feature type="transmembrane region" description="Helical" evidence="5">
    <location>
        <begin position="204"/>
        <end position="232"/>
    </location>
</feature>
<proteinExistence type="predicted"/>
<dbReference type="HOGENOM" id="CLU_692167_0_0_9"/>
<keyword evidence="8" id="KW-1185">Reference proteome</keyword>
<feature type="transmembrane region" description="Helical" evidence="5">
    <location>
        <begin position="37"/>
        <end position="54"/>
    </location>
</feature>
<dbReference type="eggNOG" id="COG3307">
    <property type="taxonomic scope" value="Bacteria"/>
</dbReference>
<dbReference type="KEGG" id="hhl:Halha_2383"/>
<evidence type="ECO:0000256" key="4">
    <source>
        <dbReference type="ARBA" id="ARBA00023136"/>
    </source>
</evidence>
<sequence>MRIKHIRFKLETILFLFILVSIQVNNSKYFIEISGLSIRYYMIFILLGLFFIIFNRRKVLVEWLLNYIFIFLFGIISFLYSPFPVEFSHVLKYSIFFLFQMICYFVILNIYFKINNREKAKLFKILLFIFSFSSLILYTIQLPITYGSYSTTYLGIFYGHNGVPRMTGFFEDPNYFGLYINTFMFIFIFVKYKYEHKFNRTDYLILIISILCIVLTHSRAAMISDFIAIFLLFLTLKKNLKIKLATISSFFLIIIIGIIYYSFPDYLNEIFSRYSFSGGSFSERLKLMKIGLNNIVRYPFGVGLGNVQFYYNEFYGKLKLAHNDFLSVFIETGVIGITFYILYFIRIFILSGKYGKILIITLFIHLNTLSCYKYEPIIPIALAILILESKYNYYFKEG</sequence>
<feature type="transmembrane region" description="Helical" evidence="5">
    <location>
        <begin position="325"/>
        <end position="345"/>
    </location>
</feature>
<name>L0KAC2_HALHC</name>
<dbReference type="AlphaFoldDB" id="L0KAC2"/>
<organism evidence="7 8">
    <name type="scientific">Halobacteroides halobius (strain ATCC 35273 / DSM 5150 / MD-1)</name>
    <dbReference type="NCBI Taxonomy" id="748449"/>
    <lineage>
        <taxon>Bacteria</taxon>
        <taxon>Bacillati</taxon>
        <taxon>Bacillota</taxon>
        <taxon>Clostridia</taxon>
        <taxon>Halanaerobiales</taxon>
        <taxon>Halobacteroidaceae</taxon>
        <taxon>Halobacteroides</taxon>
    </lineage>
</organism>
<dbReference type="Proteomes" id="UP000010880">
    <property type="component" value="Chromosome"/>
</dbReference>
<dbReference type="InterPro" id="IPR007016">
    <property type="entry name" value="O-antigen_ligase-rel_domated"/>
</dbReference>
<feature type="transmembrane region" description="Helical" evidence="5">
    <location>
        <begin position="175"/>
        <end position="192"/>
    </location>
</feature>
<feature type="transmembrane region" description="Helical" evidence="5">
    <location>
        <begin position="63"/>
        <end position="81"/>
    </location>
</feature>
<feature type="domain" description="O-antigen ligase-related" evidence="6">
    <location>
        <begin position="205"/>
        <end position="341"/>
    </location>
</feature>
<evidence type="ECO:0000313" key="8">
    <source>
        <dbReference type="Proteomes" id="UP000010880"/>
    </source>
</evidence>
<accession>L0KAC2</accession>
<feature type="transmembrane region" description="Helical" evidence="5">
    <location>
        <begin position="244"/>
        <end position="263"/>
    </location>
</feature>
<evidence type="ECO:0000256" key="5">
    <source>
        <dbReference type="SAM" id="Phobius"/>
    </source>
</evidence>
<dbReference type="GO" id="GO:0016874">
    <property type="term" value="F:ligase activity"/>
    <property type="evidence" value="ECO:0007669"/>
    <property type="project" value="UniProtKB-KW"/>
</dbReference>
<dbReference type="STRING" id="748449.Halha_2383"/>
<protein>
    <submittedName>
        <fullName evidence="7">O-Antigen ligase</fullName>
    </submittedName>
</protein>
<dbReference type="PANTHER" id="PTHR37422">
    <property type="entry name" value="TEICHURONIC ACID BIOSYNTHESIS PROTEIN TUAE"/>
    <property type="match status" value="1"/>
</dbReference>
<evidence type="ECO:0000256" key="1">
    <source>
        <dbReference type="ARBA" id="ARBA00004141"/>
    </source>
</evidence>
<dbReference type="InterPro" id="IPR051533">
    <property type="entry name" value="WaaL-like"/>
</dbReference>
<feature type="transmembrane region" description="Helical" evidence="5">
    <location>
        <begin position="12"/>
        <end position="31"/>
    </location>
</feature>
<dbReference type="Pfam" id="PF04932">
    <property type="entry name" value="Wzy_C"/>
    <property type="match status" value="1"/>
</dbReference>